<proteinExistence type="predicted"/>
<dbReference type="AlphaFoldDB" id="A0A6A1VTS7"/>
<reference evidence="1 2" key="1">
    <citation type="journal article" date="2019" name="Plant Biotechnol. J.">
        <title>The red bayberry genome and genetic basis of sex determination.</title>
        <authorList>
            <person name="Jia H.M."/>
            <person name="Jia H.J."/>
            <person name="Cai Q.L."/>
            <person name="Wang Y."/>
            <person name="Zhao H.B."/>
            <person name="Yang W.F."/>
            <person name="Wang G.Y."/>
            <person name="Li Y.H."/>
            <person name="Zhan D.L."/>
            <person name="Shen Y.T."/>
            <person name="Niu Q.F."/>
            <person name="Chang L."/>
            <person name="Qiu J."/>
            <person name="Zhao L."/>
            <person name="Xie H.B."/>
            <person name="Fu W.Y."/>
            <person name="Jin J."/>
            <person name="Li X.W."/>
            <person name="Jiao Y."/>
            <person name="Zhou C.C."/>
            <person name="Tu T."/>
            <person name="Chai C.Y."/>
            <person name="Gao J.L."/>
            <person name="Fan L.J."/>
            <person name="van de Weg E."/>
            <person name="Wang J.Y."/>
            <person name="Gao Z.S."/>
        </authorList>
    </citation>
    <scope>NUCLEOTIDE SEQUENCE [LARGE SCALE GENOMIC DNA]</scope>
    <source>
        <tissue evidence="1">Leaves</tissue>
    </source>
</reference>
<organism evidence="1 2">
    <name type="scientific">Morella rubra</name>
    <name type="common">Chinese bayberry</name>
    <dbReference type="NCBI Taxonomy" id="262757"/>
    <lineage>
        <taxon>Eukaryota</taxon>
        <taxon>Viridiplantae</taxon>
        <taxon>Streptophyta</taxon>
        <taxon>Embryophyta</taxon>
        <taxon>Tracheophyta</taxon>
        <taxon>Spermatophyta</taxon>
        <taxon>Magnoliopsida</taxon>
        <taxon>eudicotyledons</taxon>
        <taxon>Gunneridae</taxon>
        <taxon>Pentapetalae</taxon>
        <taxon>rosids</taxon>
        <taxon>fabids</taxon>
        <taxon>Fagales</taxon>
        <taxon>Myricaceae</taxon>
        <taxon>Morella</taxon>
    </lineage>
</organism>
<accession>A0A6A1VTS7</accession>
<gene>
    <name evidence="1" type="ORF">CJ030_MR4G026991</name>
</gene>
<evidence type="ECO:0000313" key="2">
    <source>
        <dbReference type="Proteomes" id="UP000516437"/>
    </source>
</evidence>
<comment type="caution">
    <text evidence="1">The sequence shown here is derived from an EMBL/GenBank/DDBJ whole genome shotgun (WGS) entry which is preliminary data.</text>
</comment>
<protein>
    <submittedName>
        <fullName evidence="1">Uncharacterized protein</fullName>
    </submittedName>
</protein>
<sequence>MASLFSNLLLNRFPQYEMQISLHQVMGQAQFLQVWLVVPLPFHGDDGRQVFSPITEIVGSGYFQHEGFGKSVYVSQIKVLRK</sequence>
<dbReference type="EMBL" id="RXIC02000022">
    <property type="protein sequence ID" value="KAB1215347.1"/>
    <property type="molecule type" value="Genomic_DNA"/>
</dbReference>
<evidence type="ECO:0000313" key="1">
    <source>
        <dbReference type="EMBL" id="KAB1215347.1"/>
    </source>
</evidence>
<dbReference type="Proteomes" id="UP000516437">
    <property type="component" value="Chromosome 4"/>
</dbReference>
<name>A0A6A1VTS7_9ROSI</name>
<keyword evidence="2" id="KW-1185">Reference proteome</keyword>